<reference evidence="3" key="1">
    <citation type="submission" date="2021-11" db="EMBL/GenBank/DDBJ databases">
        <title>Purpureocillium_takamizusanense_genome.</title>
        <authorList>
            <person name="Nguyen N.-H."/>
        </authorList>
    </citation>
    <scope>NUCLEOTIDE SEQUENCE</scope>
    <source>
        <strain evidence="3">PT3</strain>
    </source>
</reference>
<name>A0A9Q8VFV8_9HYPO</name>
<feature type="region of interest" description="Disordered" evidence="2">
    <location>
        <begin position="25"/>
        <end position="60"/>
    </location>
</feature>
<accession>A0A9Q8VFV8</accession>
<feature type="compositionally biased region" description="Low complexity" evidence="2">
    <location>
        <begin position="25"/>
        <end position="37"/>
    </location>
</feature>
<proteinExistence type="predicted"/>
<evidence type="ECO:0000256" key="2">
    <source>
        <dbReference type="SAM" id="MobiDB-lite"/>
    </source>
</evidence>
<evidence type="ECO:0000256" key="1">
    <source>
        <dbReference type="SAM" id="Coils"/>
    </source>
</evidence>
<feature type="coiled-coil region" evidence="1">
    <location>
        <begin position="97"/>
        <end position="126"/>
    </location>
</feature>
<organism evidence="3 4">
    <name type="scientific">Purpureocillium takamizusanense</name>
    <dbReference type="NCBI Taxonomy" id="2060973"/>
    <lineage>
        <taxon>Eukaryota</taxon>
        <taxon>Fungi</taxon>
        <taxon>Dikarya</taxon>
        <taxon>Ascomycota</taxon>
        <taxon>Pezizomycotina</taxon>
        <taxon>Sordariomycetes</taxon>
        <taxon>Hypocreomycetidae</taxon>
        <taxon>Hypocreales</taxon>
        <taxon>Ophiocordycipitaceae</taxon>
        <taxon>Purpureocillium</taxon>
    </lineage>
</organism>
<evidence type="ECO:0000313" key="4">
    <source>
        <dbReference type="Proteomes" id="UP000829364"/>
    </source>
</evidence>
<dbReference type="EMBL" id="CP086362">
    <property type="protein sequence ID" value="UNI23314.1"/>
    <property type="molecule type" value="Genomic_DNA"/>
</dbReference>
<dbReference type="GeneID" id="72071089"/>
<keyword evidence="4" id="KW-1185">Reference proteome</keyword>
<dbReference type="OrthoDB" id="4424523at2759"/>
<keyword evidence="1" id="KW-0175">Coiled coil</keyword>
<gene>
    <name evidence="3" type="ORF">JDV02_009144</name>
</gene>
<dbReference type="RefSeq" id="XP_047846795.1">
    <property type="nucleotide sequence ID" value="XM_047990786.1"/>
</dbReference>
<dbReference type="AlphaFoldDB" id="A0A9Q8VFV8"/>
<dbReference type="Proteomes" id="UP000829364">
    <property type="component" value="Chromosome 9"/>
</dbReference>
<evidence type="ECO:0000313" key="3">
    <source>
        <dbReference type="EMBL" id="UNI23314.1"/>
    </source>
</evidence>
<dbReference type="KEGG" id="ptkz:JDV02_009144"/>
<sequence length="362" mass="41913">MSRPMLRTAGMASYARPSCLRAAAHNTQPTAAAATAAPRLHHGYRRPVTAPGSRRHQQRHRPWQFRQAAFHSTKRASPTNKQSLVGETETLPEVDRAAALERLLEAHRAQNRLEEVEETLADEQLKRDTPWGLAVYRTCYDDDAAWRAMREALEAGVQESKTCYVDNGLFERHQFVFMDDRARFDGATAYEIRDHFDAWAREELARHWAVQPVTETQRRAIDKLISCKGTRYNVCMVVDDVSLLSLSNKKTSFGPLVMLVDRERLGTPVVEVPKSEDDQHPDYADGWMYDHNEGYNGWIYRRTFEYVDDYNILSDWNNWQEDWMFAYPSWVYGQMRLERSPAFWRDEIAAERAKAAAKGQHL</sequence>
<protein>
    <submittedName>
        <fullName evidence="3">Uncharacterized protein</fullName>
    </submittedName>
</protein>